<sequence>MINAFSDICLVMLASHVKGYSFPSKIYTLMGMAKPIIIMCSSECNAADFIIKTKSGWAFESDDCESFTDMIEKLYNNREQLDQIGANSLKVIEDGYTKQNIGSQYNDLVRDLCEQRH</sequence>
<protein>
    <recommendedName>
        <fullName evidence="2">Glycosyl transferase family 1 domain-containing protein</fullName>
    </recommendedName>
</protein>
<dbReference type="AlphaFoldDB" id="A0A645FZZ6"/>
<dbReference type="EMBL" id="VSSQ01066732">
    <property type="protein sequence ID" value="MPN19220.1"/>
    <property type="molecule type" value="Genomic_DNA"/>
</dbReference>
<reference evidence="1" key="1">
    <citation type="submission" date="2019-08" db="EMBL/GenBank/DDBJ databases">
        <authorList>
            <person name="Kucharzyk K."/>
            <person name="Murdoch R.W."/>
            <person name="Higgins S."/>
            <person name="Loffler F."/>
        </authorList>
    </citation>
    <scope>NUCLEOTIDE SEQUENCE</scope>
</reference>
<name>A0A645FZZ6_9ZZZZ</name>
<accession>A0A645FZZ6</accession>
<dbReference type="Gene3D" id="3.40.50.2000">
    <property type="entry name" value="Glycogen Phosphorylase B"/>
    <property type="match status" value="1"/>
</dbReference>
<evidence type="ECO:0000313" key="1">
    <source>
        <dbReference type="EMBL" id="MPN19220.1"/>
    </source>
</evidence>
<proteinExistence type="predicted"/>
<dbReference type="SUPFAM" id="SSF53756">
    <property type="entry name" value="UDP-Glycosyltransferase/glycogen phosphorylase"/>
    <property type="match status" value="1"/>
</dbReference>
<gene>
    <name evidence="1" type="ORF">SDC9_166586</name>
</gene>
<comment type="caution">
    <text evidence="1">The sequence shown here is derived from an EMBL/GenBank/DDBJ whole genome shotgun (WGS) entry which is preliminary data.</text>
</comment>
<organism evidence="1">
    <name type="scientific">bioreactor metagenome</name>
    <dbReference type="NCBI Taxonomy" id="1076179"/>
    <lineage>
        <taxon>unclassified sequences</taxon>
        <taxon>metagenomes</taxon>
        <taxon>ecological metagenomes</taxon>
    </lineage>
</organism>
<evidence type="ECO:0008006" key="2">
    <source>
        <dbReference type="Google" id="ProtNLM"/>
    </source>
</evidence>